<evidence type="ECO:0000313" key="2">
    <source>
        <dbReference type="Proteomes" id="UP000238322"/>
    </source>
</evidence>
<gene>
    <name evidence="1" type="ORF">C5Y83_04845</name>
</gene>
<proteinExistence type="predicted"/>
<comment type="caution">
    <text evidence="1">The sequence shown here is derived from an EMBL/GenBank/DDBJ whole genome shotgun (WGS) entry which is preliminary data.</text>
</comment>
<dbReference type="RefSeq" id="WP_105328529.1">
    <property type="nucleotide sequence ID" value="NZ_PUHY01000005.1"/>
</dbReference>
<accession>A0A2S8FYL6</accession>
<sequence length="239" mass="28110">MTKVFDFLSAKSPGKRMELLEKFLQFWHGRRRNEYGEPEKSLASLDLPKPLERFYQFAGRWPKREPRYASDWIYCEGGYHHLLDVDQLRWTDDGYLEFYQEYQGDWTMLTKPGAANPPVWIRGVWDGCPDSLCDLEDPRTKIEFKLADYLVSHVLLVSLMQSPADDFGTNVFNDYFEEHRDEFAKIWEMPELNLPLVAGEIYQCGEVIALRKYGQTSFHTNTYHGHHALFRILAERIDG</sequence>
<dbReference type="Proteomes" id="UP000238322">
    <property type="component" value="Unassembled WGS sequence"/>
</dbReference>
<reference evidence="1 2" key="1">
    <citation type="submission" date="2018-02" db="EMBL/GenBank/DDBJ databases">
        <title>Comparative genomes isolates from brazilian mangrove.</title>
        <authorList>
            <person name="Araujo J.E."/>
            <person name="Taketani R.G."/>
            <person name="Silva M.C.P."/>
            <person name="Loureco M.V."/>
            <person name="Andreote F.D."/>
        </authorList>
    </citation>
    <scope>NUCLEOTIDE SEQUENCE [LARGE SCALE GENOMIC DNA]</scope>
    <source>
        <strain evidence="1 2">Hex-1 MGV</strain>
    </source>
</reference>
<dbReference type="EMBL" id="PUHY01000005">
    <property type="protein sequence ID" value="PQO37278.1"/>
    <property type="molecule type" value="Genomic_DNA"/>
</dbReference>
<organism evidence="1 2">
    <name type="scientific">Blastopirellula marina</name>
    <dbReference type="NCBI Taxonomy" id="124"/>
    <lineage>
        <taxon>Bacteria</taxon>
        <taxon>Pseudomonadati</taxon>
        <taxon>Planctomycetota</taxon>
        <taxon>Planctomycetia</taxon>
        <taxon>Pirellulales</taxon>
        <taxon>Pirellulaceae</taxon>
        <taxon>Blastopirellula</taxon>
    </lineage>
</organism>
<dbReference type="AlphaFoldDB" id="A0A2S8FYL6"/>
<protein>
    <submittedName>
        <fullName evidence="1">Uncharacterized protein</fullName>
    </submittedName>
</protein>
<dbReference type="OrthoDB" id="281073at2"/>
<name>A0A2S8FYL6_9BACT</name>
<evidence type="ECO:0000313" key="1">
    <source>
        <dbReference type="EMBL" id="PQO37278.1"/>
    </source>
</evidence>